<protein>
    <submittedName>
        <fullName evidence="5">AraC family transcriptional regulator</fullName>
    </submittedName>
</protein>
<evidence type="ECO:0000256" key="3">
    <source>
        <dbReference type="ARBA" id="ARBA00023163"/>
    </source>
</evidence>
<organism evidence="5 6">
    <name type="scientific">Flagellimonas algicola</name>
    <dbReference type="NCBI Taxonomy" id="2583815"/>
    <lineage>
        <taxon>Bacteria</taxon>
        <taxon>Pseudomonadati</taxon>
        <taxon>Bacteroidota</taxon>
        <taxon>Flavobacteriia</taxon>
        <taxon>Flavobacteriales</taxon>
        <taxon>Flavobacteriaceae</taxon>
        <taxon>Flagellimonas</taxon>
    </lineage>
</organism>
<evidence type="ECO:0000313" key="6">
    <source>
        <dbReference type="Proteomes" id="UP000751614"/>
    </source>
</evidence>
<keyword evidence="1" id="KW-0805">Transcription regulation</keyword>
<dbReference type="PROSITE" id="PS01124">
    <property type="entry name" value="HTH_ARAC_FAMILY_2"/>
    <property type="match status" value="1"/>
</dbReference>
<comment type="caution">
    <text evidence="5">The sequence shown here is derived from an EMBL/GenBank/DDBJ whole genome shotgun (WGS) entry which is preliminary data.</text>
</comment>
<evidence type="ECO:0000313" key="5">
    <source>
        <dbReference type="EMBL" id="TMU56559.1"/>
    </source>
</evidence>
<dbReference type="Pfam" id="PF20240">
    <property type="entry name" value="DUF6597"/>
    <property type="match status" value="1"/>
</dbReference>
<keyword evidence="6" id="KW-1185">Reference proteome</keyword>
<keyword evidence="2" id="KW-0238">DNA-binding</keyword>
<dbReference type="InterPro" id="IPR046532">
    <property type="entry name" value="DUF6597"/>
</dbReference>
<dbReference type="EMBL" id="VCNI01000001">
    <property type="protein sequence ID" value="TMU56559.1"/>
    <property type="molecule type" value="Genomic_DNA"/>
</dbReference>
<sequence>MQIAPSKHLSGVIKHYLFIDGVRGAKGLQQIRFFTDGNANLVFRLRETKLALDSIENQESPFIVGGIRTNKNFVVLGDFSVIIVVFQPTGLYQLTGIPSYELGQETIMGTSVLCSSITTLQAQLDSCYQPKQQVDLLNAYFLRYIQNGIHPMDNRFSAVIRSVLNARGQSKVGQLSRGYHYTERSLQRAFKKYLGIPPREYLRIVRFHNFLGFLNLDSDDSTLTTIGLTSGYYDQSHSIRDFKDFTSLTPNEYIAKTNRLATNLVSLT</sequence>
<feature type="domain" description="HTH araC/xylS-type" evidence="4">
    <location>
        <begin position="154"/>
        <end position="256"/>
    </location>
</feature>
<reference evidence="5 6" key="1">
    <citation type="submission" date="2019-05" db="EMBL/GenBank/DDBJ databases">
        <title>Flagellimonas sp. AsT0115, sp. nov., isolated from a marine red algae, Asparagopsis taxiformis.</title>
        <authorList>
            <person name="Kim J."/>
            <person name="Jeong S.E."/>
            <person name="Jeon C.O."/>
        </authorList>
    </citation>
    <scope>NUCLEOTIDE SEQUENCE [LARGE SCALE GENOMIC DNA]</scope>
    <source>
        <strain evidence="5 6">AsT0115</strain>
    </source>
</reference>
<evidence type="ECO:0000256" key="1">
    <source>
        <dbReference type="ARBA" id="ARBA00023015"/>
    </source>
</evidence>
<dbReference type="InterPro" id="IPR050204">
    <property type="entry name" value="AraC_XylS_family_regulators"/>
</dbReference>
<keyword evidence="3" id="KW-0804">Transcription</keyword>
<dbReference type="Pfam" id="PF12833">
    <property type="entry name" value="HTH_18"/>
    <property type="match status" value="1"/>
</dbReference>
<name>A0ABY2WPU6_9FLAO</name>
<dbReference type="PANTHER" id="PTHR46796:SF13">
    <property type="entry name" value="HTH-TYPE TRANSCRIPTIONAL ACTIVATOR RHAS"/>
    <property type="match status" value="1"/>
</dbReference>
<dbReference type="Proteomes" id="UP000751614">
    <property type="component" value="Unassembled WGS sequence"/>
</dbReference>
<dbReference type="SMART" id="SM00342">
    <property type="entry name" value="HTH_ARAC"/>
    <property type="match status" value="1"/>
</dbReference>
<dbReference type="PANTHER" id="PTHR46796">
    <property type="entry name" value="HTH-TYPE TRANSCRIPTIONAL ACTIVATOR RHAS-RELATED"/>
    <property type="match status" value="1"/>
</dbReference>
<dbReference type="InterPro" id="IPR018060">
    <property type="entry name" value="HTH_AraC"/>
</dbReference>
<dbReference type="RefSeq" id="WP_138833142.1">
    <property type="nucleotide sequence ID" value="NZ_VCNI01000001.1"/>
</dbReference>
<dbReference type="Gene3D" id="1.10.10.60">
    <property type="entry name" value="Homeodomain-like"/>
    <property type="match status" value="1"/>
</dbReference>
<gene>
    <name evidence="5" type="ORF">FGG15_03190</name>
</gene>
<accession>A0ABY2WPU6</accession>
<proteinExistence type="predicted"/>
<evidence type="ECO:0000259" key="4">
    <source>
        <dbReference type="PROSITE" id="PS01124"/>
    </source>
</evidence>
<evidence type="ECO:0000256" key="2">
    <source>
        <dbReference type="ARBA" id="ARBA00023125"/>
    </source>
</evidence>